<dbReference type="SUPFAM" id="SSF63829">
    <property type="entry name" value="Calcium-dependent phosphotriesterase"/>
    <property type="match status" value="1"/>
</dbReference>
<feature type="glycosylation site" description="N-linked (GlcNAc...) asparagine" evidence="7">
    <location>
        <position position="301"/>
    </location>
</feature>
<feature type="disulfide bond" description="In form B" evidence="6">
    <location>
        <begin position="49"/>
        <end position="391"/>
    </location>
</feature>
<keyword evidence="5" id="KW-0106">Calcium</keyword>
<evidence type="ECO:0000256" key="5">
    <source>
        <dbReference type="PIRSR" id="PIRSR602640-2"/>
    </source>
</evidence>
<comment type="caution">
    <text evidence="9">The sequence shown here is derived from an EMBL/GenBank/DDBJ whole genome shotgun (WGS) entry which is preliminary data.</text>
</comment>
<comment type="PTM">
    <text evidence="7">Glycosylated.</text>
</comment>
<dbReference type="InterPro" id="IPR002640">
    <property type="entry name" value="Arylesterase"/>
</dbReference>
<keyword evidence="2" id="KW-0378">Hydrolase</keyword>
<feature type="binding site" evidence="5">
    <location>
        <position position="199"/>
    </location>
    <ligand>
        <name>Ca(2+)</name>
        <dbReference type="ChEBI" id="CHEBI:29108"/>
        <label>1</label>
        <note>catalytic</note>
    </ligand>
</feature>
<feature type="binding site" evidence="5">
    <location>
        <position position="300"/>
    </location>
    <ligand>
        <name>Ca(2+)</name>
        <dbReference type="ChEBI" id="CHEBI:29108"/>
        <label>1</label>
        <note>catalytic</note>
    </ligand>
</feature>
<evidence type="ECO:0000256" key="1">
    <source>
        <dbReference type="ARBA" id="ARBA00008595"/>
    </source>
</evidence>
<name>A0AAV9JKY7_9PEZI</name>
<accession>A0AAV9JKY7</accession>
<evidence type="ECO:0000313" key="9">
    <source>
        <dbReference type="EMBL" id="KAK4545609.1"/>
    </source>
</evidence>
<gene>
    <name evidence="9" type="ORF">LTR36_002561</name>
</gene>
<keyword evidence="4 7" id="KW-0325">Glycoprotein</keyword>
<dbReference type="EMBL" id="JAVFHQ010000018">
    <property type="protein sequence ID" value="KAK4545609.1"/>
    <property type="molecule type" value="Genomic_DNA"/>
</dbReference>
<dbReference type="GO" id="GO:0004064">
    <property type="term" value="F:arylesterase activity"/>
    <property type="evidence" value="ECO:0007669"/>
    <property type="project" value="InterPro"/>
</dbReference>
<feature type="binding site" evidence="5">
    <location>
        <position position="200"/>
    </location>
    <ligand>
        <name>Ca(2+)</name>
        <dbReference type="ChEBI" id="CHEBI:29108"/>
        <label>1</label>
        <note>catalytic</note>
    </ligand>
</feature>
<dbReference type="Pfam" id="PF01731">
    <property type="entry name" value="Arylesterase"/>
    <property type="match status" value="1"/>
</dbReference>
<comment type="cofactor">
    <cofactor evidence="5">
        <name>Ca(2+)</name>
        <dbReference type="ChEBI" id="CHEBI:29108"/>
    </cofactor>
    <text evidence="5">Binds 2 calcium ions per subunit.</text>
</comment>
<feature type="binding site" evidence="5">
    <location>
        <position position="301"/>
    </location>
    <ligand>
        <name>Ca(2+)</name>
        <dbReference type="ChEBI" id="CHEBI:29108"/>
        <label>1</label>
        <note>catalytic</note>
    </ligand>
</feature>
<keyword evidence="3 6" id="KW-1015">Disulfide bond</keyword>
<evidence type="ECO:0000256" key="2">
    <source>
        <dbReference type="ARBA" id="ARBA00022801"/>
    </source>
</evidence>
<keyword evidence="8" id="KW-0732">Signal</keyword>
<feature type="binding site" evidence="5">
    <location>
        <position position="62"/>
    </location>
    <ligand>
        <name>Ca(2+)</name>
        <dbReference type="ChEBI" id="CHEBI:29108"/>
        <label>1</label>
        <note>catalytic</note>
    </ligand>
</feature>
<dbReference type="AlphaFoldDB" id="A0AAV9JKY7"/>
<reference evidence="9 10" key="1">
    <citation type="submission" date="2021-11" db="EMBL/GenBank/DDBJ databases">
        <title>Black yeast isolated from Biological Soil Crust.</title>
        <authorList>
            <person name="Kurbessoian T."/>
        </authorList>
    </citation>
    <scope>NUCLEOTIDE SEQUENCE [LARGE SCALE GENOMIC DNA]</scope>
    <source>
        <strain evidence="9 10">CCFEE 5522</strain>
    </source>
</reference>
<dbReference type="GO" id="GO:0046872">
    <property type="term" value="F:metal ion binding"/>
    <property type="evidence" value="ECO:0007669"/>
    <property type="project" value="UniProtKB-KW"/>
</dbReference>
<proteinExistence type="inferred from homology"/>
<dbReference type="InterPro" id="IPR011042">
    <property type="entry name" value="6-blade_b-propeller_TolB-like"/>
</dbReference>
<protein>
    <recommendedName>
        <fullName evidence="11">Serum paraoxonase/arylesterase</fullName>
    </recommendedName>
</protein>
<dbReference type="PANTHER" id="PTHR11799">
    <property type="entry name" value="PARAOXONASE"/>
    <property type="match status" value="1"/>
</dbReference>
<evidence type="ECO:0000256" key="7">
    <source>
        <dbReference type="PIRSR" id="PIRSR602640-4"/>
    </source>
</evidence>
<comment type="similarity">
    <text evidence="1">Belongs to the paraoxonase family.</text>
</comment>
<feature type="signal peptide" evidence="8">
    <location>
        <begin position="1"/>
        <end position="15"/>
    </location>
</feature>
<evidence type="ECO:0000256" key="4">
    <source>
        <dbReference type="ARBA" id="ARBA00023180"/>
    </source>
</evidence>
<evidence type="ECO:0000256" key="3">
    <source>
        <dbReference type="ARBA" id="ARBA00023157"/>
    </source>
</evidence>
<keyword evidence="5" id="KW-0479">Metal-binding</keyword>
<keyword evidence="10" id="KW-1185">Reference proteome</keyword>
<dbReference type="InterPro" id="IPR051288">
    <property type="entry name" value="Serum_paraoxonase/arylesterase"/>
</dbReference>
<dbReference type="Proteomes" id="UP001324427">
    <property type="component" value="Unassembled WGS sequence"/>
</dbReference>
<organism evidence="9 10">
    <name type="scientific">Oleoguttula mirabilis</name>
    <dbReference type="NCBI Taxonomy" id="1507867"/>
    <lineage>
        <taxon>Eukaryota</taxon>
        <taxon>Fungi</taxon>
        <taxon>Dikarya</taxon>
        <taxon>Ascomycota</taxon>
        <taxon>Pezizomycotina</taxon>
        <taxon>Dothideomycetes</taxon>
        <taxon>Dothideomycetidae</taxon>
        <taxon>Mycosphaerellales</taxon>
        <taxon>Teratosphaeriaceae</taxon>
        <taxon>Oleoguttula</taxon>
    </lineage>
</organism>
<sequence length="396" mass="43289">MASLLLKLGVPLILASAVFYQTILKDFLSINLGIGRHLQPISDFPAYQCRRIEDPILQACEDMWFSESTRQLFLACSDPQSRKQWMPNIGRFNASGRALDDAIIAMDVDSPQKSSYLYRILDAPGDLHLLGLTGVDSAQGINLFLVNAKPSLDPSTGDPLDNAAVGANSTIERFVLAPPHASELKHIRTFSHENITTPNNIAAMGKNAFYFTNDHGAHQTGWQHHLSPLRGTGDVSYCTSAKGCHTVATGLKFPNGLIRDPRDGYVYVPSSADGSITVFRPLPDYSLEKVDVIETGYPIDNLSQDSIGDIWAAAIPKAWPMLKAYNNPLGPTPPSTILRVRRRADGSGWDWEKVLEDAEGEVLPATTTAIHDAQTGRIFLSGVFSPFISVCEKKAL</sequence>
<evidence type="ECO:0000313" key="10">
    <source>
        <dbReference type="Proteomes" id="UP001324427"/>
    </source>
</evidence>
<evidence type="ECO:0008006" key="11">
    <source>
        <dbReference type="Google" id="ProtNLM"/>
    </source>
</evidence>
<evidence type="ECO:0000256" key="6">
    <source>
        <dbReference type="PIRSR" id="PIRSR602640-3"/>
    </source>
</evidence>
<dbReference type="PANTHER" id="PTHR11799:SF20">
    <property type="entry name" value="SMP-30_GLUCONOLACTONASE_LRE-LIKE REGION DOMAIN-CONTAINING PROTEIN"/>
    <property type="match status" value="1"/>
</dbReference>
<feature type="chain" id="PRO_5043967605" description="Serum paraoxonase/arylesterase" evidence="8">
    <location>
        <begin position="16"/>
        <end position="396"/>
    </location>
</feature>
<dbReference type="Gene3D" id="2.120.10.30">
    <property type="entry name" value="TolB, C-terminal domain"/>
    <property type="match status" value="1"/>
</dbReference>
<evidence type="ECO:0000256" key="8">
    <source>
        <dbReference type="SAM" id="SignalP"/>
    </source>
</evidence>
<feature type="binding site" evidence="5">
    <location>
        <position position="255"/>
    </location>
    <ligand>
        <name>Ca(2+)</name>
        <dbReference type="ChEBI" id="CHEBI:29108"/>
        <label>1</label>
        <note>catalytic</note>
    </ligand>
</feature>